<name>A0A9P4GQ30_9PLEO</name>
<evidence type="ECO:0000259" key="8">
    <source>
        <dbReference type="PROSITE" id="PS51873"/>
    </source>
</evidence>
<evidence type="ECO:0000256" key="6">
    <source>
        <dbReference type="ARBA" id="ARBA00022833"/>
    </source>
</evidence>
<sequence>MFRYCLRSGCESGQIYDSGVEGNISRSNACDFLTFTIHDEAFHAGETCEDHDKRKTSQRNVEDDASAEVNKSTTKKCPETTCGVNIEKNDGCDHMT</sequence>
<keyword evidence="2" id="KW-0479">Metal-binding</keyword>
<dbReference type="AlphaFoldDB" id="A0A9P4GQ30"/>
<evidence type="ECO:0000256" key="2">
    <source>
        <dbReference type="ARBA" id="ARBA00022723"/>
    </source>
</evidence>
<proteinExistence type="predicted"/>
<evidence type="ECO:0000256" key="3">
    <source>
        <dbReference type="ARBA" id="ARBA00022737"/>
    </source>
</evidence>
<evidence type="ECO:0000256" key="4">
    <source>
        <dbReference type="ARBA" id="ARBA00022771"/>
    </source>
</evidence>
<keyword evidence="5" id="KW-0833">Ubl conjugation pathway</keyword>
<organism evidence="9 10">
    <name type="scientific">Cucurbitaria berberidis CBS 394.84</name>
    <dbReference type="NCBI Taxonomy" id="1168544"/>
    <lineage>
        <taxon>Eukaryota</taxon>
        <taxon>Fungi</taxon>
        <taxon>Dikarya</taxon>
        <taxon>Ascomycota</taxon>
        <taxon>Pezizomycotina</taxon>
        <taxon>Dothideomycetes</taxon>
        <taxon>Pleosporomycetidae</taxon>
        <taxon>Pleosporales</taxon>
        <taxon>Pleosporineae</taxon>
        <taxon>Cucurbitariaceae</taxon>
        <taxon>Cucurbitaria</taxon>
    </lineage>
</organism>
<keyword evidence="1" id="KW-0808">Transferase</keyword>
<keyword evidence="6" id="KW-0862">Zinc</keyword>
<evidence type="ECO:0000256" key="1">
    <source>
        <dbReference type="ARBA" id="ARBA00022679"/>
    </source>
</evidence>
<evidence type="ECO:0000256" key="5">
    <source>
        <dbReference type="ARBA" id="ARBA00022786"/>
    </source>
</evidence>
<feature type="domain" description="RING-type" evidence="8">
    <location>
        <begin position="1"/>
        <end position="96"/>
    </location>
</feature>
<evidence type="ECO:0000313" key="9">
    <source>
        <dbReference type="EMBL" id="KAF1849249.1"/>
    </source>
</evidence>
<keyword evidence="10" id="KW-1185">Reference proteome</keyword>
<evidence type="ECO:0000313" key="10">
    <source>
        <dbReference type="Proteomes" id="UP000800039"/>
    </source>
</evidence>
<keyword evidence="3" id="KW-0677">Repeat</keyword>
<gene>
    <name evidence="9" type="ORF">K460DRAFT_87810</name>
</gene>
<dbReference type="GeneID" id="63856027"/>
<dbReference type="PROSITE" id="PS51873">
    <property type="entry name" value="TRIAD"/>
    <property type="match status" value="1"/>
</dbReference>
<comment type="caution">
    <text evidence="9">The sequence shown here is derived from an EMBL/GenBank/DDBJ whole genome shotgun (WGS) entry which is preliminary data.</text>
</comment>
<dbReference type="GO" id="GO:0008270">
    <property type="term" value="F:zinc ion binding"/>
    <property type="evidence" value="ECO:0007669"/>
    <property type="project" value="UniProtKB-KW"/>
</dbReference>
<evidence type="ECO:0000256" key="7">
    <source>
        <dbReference type="SAM" id="MobiDB-lite"/>
    </source>
</evidence>
<dbReference type="RefSeq" id="XP_040791812.1">
    <property type="nucleotide sequence ID" value="XM_040938770.1"/>
</dbReference>
<dbReference type="InterPro" id="IPR044066">
    <property type="entry name" value="TRIAD_supradom"/>
</dbReference>
<dbReference type="EMBL" id="ML976615">
    <property type="protein sequence ID" value="KAF1849249.1"/>
    <property type="molecule type" value="Genomic_DNA"/>
</dbReference>
<dbReference type="OrthoDB" id="1431934at2759"/>
<feature type="region of interest" description="Disordered" evidence="7">
    <location>
        <begin position="48"/>
        <end position="72"/>
    </location>
</feature>
<keyword evidence="4" id="KW-0863">Zinc-finger</keyword>
<accession>A0A9P4GQ30</accession>
<dbReference type="Gene3D" id="1.20.120.1750">
    <property type="match status" value="1"/>
</dbReference>
<reference evidence="9" key="1">
    <citation type="submission" date="2020-01" db="EMBL/GenBank/DDBJ databases">
        <authorList>
            <consortium name="DOE Joint Genome Institute"/>
            <person name="Haridas S."/>
            <person name="Albert R."/>
            <person name="Binder M."/>
            <person name="Bloem J."/>
            <person name="Labutti K."/>
            <person name="Salamov A."/>
            <person name="Andreopoulos B."/>
            <person name="Baker S.E."/>
            <person name="Barry K."/>
            <person name="Bills G."/>
            <person name="Bluhm B.H."/>
            <person name="Cannon C."/>
            <person name="Castanera R."/>
            <person name="Culley D.E."/>
            <person name="Daum C."/>
            <person name="Ezra D."/>
            <person name="Gonzalez J.B."/>
            <person name="Henrissat B."/>
            <person name="Kuo A."/>
            <person name="Liang C."/>
            <person name="Lipzen A."/>
            <person name="Lutzoni F."/>
            <person name="Magnuson J."/>
            <person name="Mondo S."/>
            <person name="Nolan M."/>
            <person name="Ohm R."/>
            <person name="Pangilinan J."/>
            <person name="Park H.-J."/>
            <person name="Ramirez L."/>
            <person name="Alfaro M."/>
            <person name="Sun H."/>
            <person name="Tritt A."/>
            <person name="Yoshinaga Y."/>
            <person name="Zwiers L.-H."/>
            <person name="Turgeon B.G."/>
            <person name="Goodwin S.B."/>
            <person name="Spatafora J.W."/>
            <person name="Crous P.W."/>
            <person name="Grigoriev I.V."/>
        </authorList>
    </citation>
    <scope>NUCLEOTIDE SEQUENCE</scope>
    <source>
        <strain evidence="9">CBS 394.84</strain>
    </source>
</reference>
<dbReference type="Proteomes" id="UP000800039">
    <property type="component" value="Unassembled WGS sequence"/>
</dbReference>
<dbReference type="GO" id="GO:0016740">
    <property type="term" value="F:transferase activity"/>
    <property type="evidence" value="ECO:0007669"/>
    <property type="project" value="UniProtKB-KW"/>
</dbReference>
<protein>
    <recommendedName>
        <fullName evidence="8">RING-type domain-containing protein</fullName>
    </recommendedName>
</protein>